<evidence type="ECO:0000256" key="1">
    <source>
        <dbReference type="ARBA" id="ARBA00022801"/>
    </source>
</evidence>
<dbReference type="PANTHER" id="PTHR43546:SF3">
    <property type="entry name" value="UPF0173 METAL-DEPENDENT HYDROLASE MJ1163"/>
    <property type="match status" value="1"/>
</dbReference>
<dbReference type="NCBIfam" id="NF001911">
    <property type="entry name" value="PRK00685.1"/>
    <property type="match status" value="1"/>
</dbReference>
<evidence type="ECO:0000256" key="2">
    <source>
        <dbReference type="HAMAP-Rule" id="MF_00457"/>
    </source>
</evidence>
<comment type="similarity">
    <text evidence="2">Belongs to the UPF0173 family.</text>
</comment>
<sequence length="239" mass="25908">MPKNTITWLGHATFQFTTAQGTSIVLDPWLTDNPTCPIKREQIEKVDVLLLTHGHADHTMDAVAIAKDHHPTVVTIGELAVWLEKQGVENIENINMGGSVTLGDVTVTMTRAHHTSTYTIDDQLLYAGEPAGYVLRIEQGPTIYCAGDTDVFGDMALIRELHAPDIAILPIGDRFTMGVRGAALATKLLGVTQVIPMHYGTFPVLTGTPQTFREALRAANLEKVEVIEMTPGQTISIGG</sequence>
<dbReference type="InterPro" id="IPR050114">
    <property type="entry name" value="UPF0173_UPF0282_UlaG_hydrolase"/>
</dbReference>
<feature type="domain" description="Metallo-beta-lactamase" evidence="3">
    <location>
        <begin position="10"/>
        <end position="198"/>
    </location>
</feature>
<name>A0ABQ3UZF4_9CHLR</name>
<proteinExistence type="inferred from homology"/>
<dbReference type="InterPro" id="IPR036866">
    <property type="entry name" value="RibonucZ/Hydroxyglut_hydro"/>
</dbReference>
<dbReference type="InterPro" id="IPR022877">
    <property type="entry name" value="UPF0173"/>
</dbReference>
<dbReference type="InterPro" id="IPR001279">
    <property type="entry name" value="Metallo-B-lactamas"/>
</dbReference>
<keyword evidence="1 2" id="KW-0378">Hydrolase</keyword>
<dbReference type="EMBL" id="BNJG01000002">
    <property type="protein sequence ID" value="GHO58096.1"/>
    <property type="molecule type" value="Genomic_DNA"/>
</dbReference>
<dbReference type="HAMAP" id="MF_00457">
    <property type="entry name" value="UPF0173"/>
    <property type="match status" value="1"/>
</dbReference>
<comment type="caution">
    <text evidence="4">The sequence shown here is derived from an EMBL/GenBank/DDBJ whole genome shotgun (WGS) entry which is preliminary data.</text>
</comment>
<dbReference type="SUPFAM" id="SSF56281">
    <property type="entry name" value="Metallo-hydrolase/oxidoreductase"/>
    <property type="match status" value="1"/>
</dbReference>
<protein>
    <recommendedName>
        <fullName evidence="2">UPF0173 metal-dependent hydrolase KSB_65710</fullName>
    </recommendedName>
</protein>
<accession>A0ABQ3UZF4</accession>
<dbReference type="Proteomes" id="UP000654345">
    <property type="component" value="Unassembled WGS sequence"/>
</dbReference>
<evidence type="ECO:0000313" key="5">
    <source>
        <dbReference type="Proteomes" id="UP000654345"/>
    </source>
</evidence>
<dbReference type="SMART" id="SM00849">
    <property type="entry name" value="Lactamase_B"/>
    <property type="match status" value="1"/>
</dbReference>
<evidence type="ECO:0000259" key="3">
    <source>
        <dbReference type="SMART" id="SM00849"/>
    </source>
</evidence>
<keyword evidence="5" id="KW-1185">Reference proteome</keyword>
<reference evidence="4 5" key="1">
    <citation type="journal article" date="2021" name="Int. J. Syst. Evol. Microbiol.">
        <title>Reticulibacter mediterranei gen. nov., sp. nov., within the new family Reticulibacteraceae fam. nov., and Ktedonospora formicarum gen. nov., sp. nov., Ktedonobacter robiniae sp. nov., Dictyobacter formicarum sp. nov. and Dictyobacter arantiisoli sp. nov., belonging to the class Ktedonobacteria.</title>
        <authorList>
            <person name="Yabe S."/>
            <person name="Zheng Y."/>
            <person name="Wang C.M."/>
            <person name="Sakai Y."/>
            <person name="Abe K."/>
            <person name="Yokota A."/>
            <person name="Donadio S."/>
            <person name="Cavaletti L."/>
            <person name="Monciardini P."/>
        </authorList>
    </citation>
    <scope>NUCLEOTIDE SEQUENCE [LARGE SCALE GENOMIC DNA]</scope>
    <source>
        <strain evidence="4 5">SOSP1-30</strain>
    </source>
</reference>
<dbReference type="GO" id="GO:0016787">
    <property type="term" value="F:hydrolase activity"/>
    <property type="evidence" value="ECO:0007669"/>
    <property type="project" value="UniProtKB-KW"/>
</dbReference>
<evidence type="ECO:0000313" key="4">
    <source>
        <dbReference type="EMBL" id="GHO58096.1"/>
    </source>
</evidence>
<dbReference type="Pfam" id="PF12706">
    <property type="entry name" value="Lactamase_B_2"/>
    <property type="match status" value="1"/>
</dbReference>
<dbReference type="PANTHER" id="PTHR43546">
    <property type="entry name" value="UPF0173 METAL-DEPENDENT HYDROLASE MJ1163-RELATED"/>
    <property type="match status" value="1"/>
</dbReference>
<organism evidence="4 5">
    <name type="scientific">Ktedonobacter robiniae</name>
    <dbReference type="NCBI Taxonomy" id="2778365"/>
    <lineage>
        <taxon>Bacteria</taxon>
        <taxon>Bacillati</taxon>
        <taxon>Chloroflexota</taxon>
        <taxon>Ktedonobacteria</taxon>
        <taxon>Ktedonobacterales</taxon>
        <taxon>Ktedonobacteraceae</taxon>
        <taxon>Ktedonobacter</taxon>
    </lineage>
</organism>
<dbReference type="RefSeq" id="WP_201374365.1">
    <property type="nucleotide sequence ID" value="NZ_BNJG01000002.1"/>
</dbReference>
<dbReference type="Gene3D" id="3.60.15.10">
    <property type="entry name" value="Ribonuclease Z/Hydroxyacylglutathione hydrolase-like"/>
    <property type="match status" value="1"/>
</dbReference>
<gene>
    <name evidence="4" type="ORF">KSB_65710</name>
</gene>